<evidence type="ECO:0000313" key="1">
    <source>
        <dbReference type="EMBL" id="KAA6379829.1"/>
    </source>
</evidence>
<comment type="caution">
    <text evidence="1">The sequence shown here is derived from an EMBL/GenBank/DDBJ whole genome shotgun (WGS) entry which is preliminary data.</text>
</comment>
<dbReference type="Proteomes" id="UP000324800">
    <property type="component" value="Unassembled WGS sequence"/>
</dbReference>
<accession>A0A5J4VBC5</accession>
<evidence type="ECO:0000313" key="2">
    <source>
        <dbReference type="Proteomes" id="UP000324800"/>
    </source>
</evidence>
<sequence length="104" mass="11779">MPRTILKGLQARIEAQKFLKMECVSQFDDEIEAAANLIEFWKIPRGLFVELFNLVVSSPCLASSVDAACLNEYAVAPRIPISRKREFSQRLIRRLSAGYPSGYQ</sequence>
<dbReference type="EMBL" id="SNRW01008249">
    <property type="protein sequence ID" value="KAA6379829.1"/>
    <property type="molecule type" value="Genomic_DNA"/>
</dbReference>
<organism evidence="1 2">
    <name type="scientific">Streblomastix strix</name>
    <dbReference type="NCBI Taxonomy" id="222440"/>
    <lineage>
        <taxon>Eukaryota</taxon>
        <taxon>Metamonada</taxon>
        <taxon>Preaxostyla</taxon>
        <taxon>Oxymonadida</taxon>
        <taxon>Streblomastigidae</taxon>
        <taxon>Streblomastix</taxon>
    </lineage>
</organism>
<protein>
    <submittedName>
        <fullName evidence="1">Uncharacterized protein</fullName>
    </submittedName>
</protein>
<name>A0A5J4VBC5_9EUKA</name>
<feature type="non-terminal residue" evidence="1">
    <location>
        <position position="104"/>
    </location>
</feature>
<gene>
    <name evidence="1" type="ORF">EZS28_024644</name>
</gene>
<proteinExistence type="predicted"/>
<reference evidence="1 2" key="1">
    <citation type="submission" date="2019-03" db="EMBL/GenBank/DDBJ databases">
        <title>Single cell metagenomics reveals metabolic interactions within the superorganism composed of flagellate Streblomastix strix and complex community of Bacteroidetes bacteria on its surface.</title>
        <authorList>
            <person name="Treitli S.C."/>
            <person name="Kolisko M."/>
            <person name="Husnik F."/>
            <person name="Keeling P."/>
            <person name="Hampl V."/>
        </authorList>
    </citation>
    <scope>NUCLEOTIDE SEQUENCE [LARGE SCALE GENOMIC DNA]</scope>
    <source>
        <strain evidence="1">ST1C</strain>
    </source>
</reference>
<dbReference type="AlphaFoldDB" id="A0A5J4VBC5"/>